<feature type="domain" description="Major tropism determinant N-terminal" evidence="1">
    <location>
        <begin position="7"/>
        <end position="38"/>
    </location>
</feature>
<evidence type="ECO:0000259" key="1">
    <source>
        <dbReference type="Pfam" id="PF18454"/>
    </source>
</evidence>
<dbReference type="RefSeq" id="WP_185122564.1">
    <property type="nucleotide sequence ID" value="NZ_JACJVQ010000021.1"/>
</dbReference>
<comment type="caution">
    <text evidence="2">The sequence shown here is derived from an EMBL/GenBank/DDBJ whole genome shotgun (WGS) entry which is preliminary data.</text>
</comment>
<dbReference type="Proteomes" id="UP000535838">
    <property type="component" value="Unassembled WGS sequence"/>
</dbReference>
<proteinExistence type="predicted"/>
<organism evidence="2 3">
    <name type="scientific">Cohnella thailandensis</name>
    <dbReference type="NCBI Taxonomy" id="557557"/>
    <lineage>
        <taxon>Bacteria</taxon>
        <taxon>Bacillati</taxon>
        <taxon>Bacillota</taxon>
        <taxon>Bacilli</taxon>
        <taxon>Bacillales</taxon>
        <taxon>Paenibacillaceae</taxon>
        <taxon>Cohnella</taxon>
    </lineage>
</organism>
<dbReference type="AlphaFoldDB" id="A0A841T5J8"/>
<keyword evidence="3" id="KW-1185">Reference proteome</keyword>
<gene>
    <name evidence="2" type="ORF">H7B67_24795</name>
</gene>
<dbReference type="InterPro" id="IPR041352">
    <property type="entry name" value="Mtd_N"/>
</dbReference>
<protein>
    <submittedName>
        <fullName evidence="2">Phage tail protein</fullName>
    </submittedName>
</protein>
<evidence type="ECO:0000313" key="3">
    <source>
        <dbReference type="Proteomes" id="UP000535838"/>
    </source>
</evidence>
<sequence>MARKVLIQIRRGLEANIGTLSDGELGYCTDTKKLFVGTATSGNVLLASGLAAGDMLKSIYDTNGNGKVDSAEAADSVAWAGVTGKPTTLSGYGIADGATKLEVNAKLSPGVTWNQLKGV</sequence>
<dbReference type="Pfam" id="PF18454">
    <property type="entry name" value="Mtd_N"/>
    <property type="match status" value="1"/>
</dbReference>
<accession>A0A841T5J8</accession>
<reference evidence="2 3" key="1">
    <citation type="submission" date="2020-08" db="EMBL/GenBank/DDBJ databases">
        <title>Cohnella phylogeny.</title>
        <authorList>
            <person name="Dunlap C."/>
        </authorList>
    </citation>
    <scope>NUCLEOTIDE SEQUENCE [LARGE SCALE GENOMIC DNA]</scope>
    <source>
        <strain evidence="2 3">DSM 25241</strain>
    </source>
</reference>
<evidence type="ECO:0000313" key="2">
    <source>
        <dbReference type="EMBL" id="MBB6637360.1"/>
    </source>
</evidence>
<dbReference type="EMBL" id="JACJVQ010000021">
    <property type="protein sequence ID" value="MBB6637360.1"/>
    <property type="molecule type" value="Genomic_DNA"/>
</dbReference>
<name>A0A841T5J8_9BACL</name>